<evidence type="ECO:0000256" key="3">
    <source>
        <dbReference type="ARBA" id="ARBA00022604"/>
    </source>
</evidence>
<dbReference type="PANTHER" id="PTHR31374:SF9">
    <property type="entry name" value="AUXIN-RESPONSIVE FAMILY PROTEIN"/>
    <property type="match status" value="1"/>
</dbReference>
<comment type="caution">
    <text evidence="4">The sequence shown here is derived from an EMBL/GenBank/DDBJ whole genome shotgun (WGS) entry which is preliminary data.</text>
</comment>
<accession>A0A2I0ISN4</accession>
<dbReference type="STRING" id="22663.A0A2I0ISN4"/>
<dbReference type="InterPro" id="IPR003676">
    <property type="entry name" value="SAUR_fam"/>
</dbReference>
<comment type="similarity">
    <text evidence="1">Belongs to the ARG7 family.</text>
</comment>
<keyword evidence="3" id="KW-0341">Growth regulation</keyword>
<sequence length="253" mass="28186">MKPFKSLKHTLLINWIRNNIINGARWWDHIKGLCCHCFPAGRRSDEHIPDDVPKGHLAMYVGEGEGEGGVRYVVDISVLGHPLFQALLDQAAEVFEFSAAAQLRIPCSEAVFLGILSLICSQSVLHGGCCLSVVGKKILEKLLKGLGGRRCRVMKIQDYDEDVGNLSVRDLLYYLREDKMYSTTCAKRGSMIDPTLPRKPFGGHLSRVLSCMAIDLTEGNGLMERDLCSYRRPLRMTTALILTSEVAGILKEH</sequence>
<dbReference type="Pfam" id="PF02519">
    <property type="entry name" value="Auxin_inducible"/>
    <property type="match status" value="1"/>
</dbReference>
<reference evidence="4 5" key="1">
    <citation type="submission" date="2017-11" db="EMBL/GenBank/DDBJ databases">
        <title>De-novo sequencing of pomegranate (Punica granatum L.) genome.</title>
        <authorList>
            <person name="Akparov Z."/>
            <person name="Amiraslanov A."/>
            <person name="Hajiyeva S."/>
            <person name="Abbasov M."/>
            <person name="Kaur K."/>
            <person name="Hamwieh A."/>
            <person name="Solovyev V."/>
            <person name="Salamov A."/>
            <person name="Braich B."/>
            <person name="Kosarev P."/>
            <person name="Mahmoud A."/>
            <person name="Hajiyev E."/>
            <person name="Babayeva S."/>
            <person name="Izzatullayeva V."/>
            <person name="Mammadov A."/>
            <person name="Mammadov A."/>
            <person name="Sharifova S."/>
            <person name="Ojaghi J."/>
            <person name="Eynullazada K."/>
            <person name="Bayramov B."/>
            <person name="Abdulazimova A."/>
            <person name="Shahmuradov I."/>
        </authorList>
    </citation>
    <scope>NUCLEOTIDE SEQUENCE [LARGE SCALE GENOMIC DNA]</scope>
    <source>
        <strain evidence="5">cv. AG2017</strain>
        <tissue evidence="4">Leaf</tissue>
    </source>
</reference>
<evidence type="ECO:0000313" key="5">
    <source>
        <dbReference type="Proteomes" id="UP000233551"/>
    </source>
</evidence>
<dbReference type="AlphaFoldDB" id="A0A2I0ISN4"/>
<gene>
    <name evidence="4" type="ORF">CRG98_032863</name>
</gene>
<dbReference type="EMBL" id="PGOL01002593">
    <property type="protein sequence ID" value="PKI46723.1"/>
    <property type="molecule type" value="Genomic_DNA"/>
</dbReference>
<proteinExistence type="inferred from homology"/>
<keyword evidence="2" id="KW-0217">Developmental protein</keyword>
<evidence type="ECO:0000313" key="4">
    <source>
        <dbReference type="EMBL" id="PKI46723.1"/>
    </source>
</evidence>
<keyword evidence="5" id="KW-1185">Reference proteome</keyword>
<evidence type="ECO:0000256" key="1">
    <source>
        <dbReference type="ARBA" id="ARBA00006974"/>
    </source>
</evidence>
<dbReference type="GO" id="GO:0009733">
    <property type="term" value="P:response to auxin"/>
    <property type="evidence" value="ECO:0007669"/>
    <property type="project" value="InterPro"/>
</dbReference>
<protein>
    <submittedName>
        <fullName evidence="4">Uncharacterized protein</fullName>
    </submittedName>
</protein>
<dbReference type="PANTHER" id="PTHR31374">
    <property type="entry name" value="AUXIN-INDUCED PROTEIN-LIKE-RELATED"/>
    <property type="match status" value="1"/>
</dbReference>
<dbReference type="Proteomes" id="UP000233551">
    <property type="component" value="Unassembled WGS sequence"/>
</dbReference>
<name>A0A2I0ISN4_PUNGR</name>
<evidence type="ECO:0000256" key="2">
    <source>
        <dbReference type="ARBA" id="ARBA00022473"/>
    </source>
</evidence>
<organism evidence="4 5">
    <name type="scientific">Punica granatum</name>
    <name type="common">Pomegranate</name>
    <dbReference type="NCBI Taxonomy" id="22663"/>
    <lineage>
        <taxon>Eukaryota</taxon>
        <taxon>Viridiplantae</taxon>
        <taxon>Streptophyta</taxon>
        <taxon>Embryophyta</taxon>
        <taxon>Tracheophyta</taxon>
        <taxon>Spermatophyta</taxon>
        <taxon>Magnoliopsida</taxon>
        <taxon>eudicotyledons</taxon>
        <taxon>Gunneridae</taxon>
        <taxon>Pentapetalae</taxon>
        <taxon>rosids</taxon>
        <taxon>malvids</taxon>
        <taxon>Myrtales</taxon>
        <taxon>Lythraceae</taxon>
        <taxon>Punica</taxon>
    </lineage>
</organism>